<dbReference type="PROSITE" id="PS00409">
    <property type="entry name" value="PROKAR_NTER_METHYL"/>
    <property type="match status" value="1"/>
</dbReference>
<dbReference type="EMBL" id="BMZI01000009">
    <property type="protein sequence ID" value="GHB33528.1"/>
    <property type="molecule type" value="Genomic_DNA"/>
</dbReference>
<evidence type="ECO:0000313" key="2">
    <source>
        <dbReference type="EMBL" id="GHB33528.1"/>
    </source>
</evidence>
<proteinExistence type="predicted"/>
<keyword evidence="1" id="KW-0812">Transmembrane</keyword>
<name>A0ABQ3EE65_9GAMM</name>
<gene>
    <name evidence="2" type="ORF">GCM10009038_35520</name>
</gene>
<reference evidence="3" key="1">
    <citation type="journal article" date="2019" name="Int. J. Syst. Evol. Microbiol.">
        <title>The Global Catalogue of Microorganisms (GCM) 10K type strain sequencing project: providing services to taxonomists for standard genome sequencing and annotation.</title>
        <authorList>
            <consortium name="The Broad Institute Genomics Platform"/>
            <consortium name="The Broad Institute Genome Sequencing Center for Infectious Disease"/>
            <person name="Wu L."/>
            <person name="Ma J."/>
        </authorList>
    </citation>
    <scope>NUCLEOTIDE SEQUENCE [LARGE SCALE GENOMIC DNA]</scope>
    <source>
        <strain evidence="3">KCTC 32998</strain>
    </source>
</reference>
<evidence type="ECO:0008006" key="4">
    <source>
        <dbReference type="Google" id="ProtNLM"/>
    </source>
</evidence>
<evidence type="ECO:0000313" key="3">
    <source>
        <dbReference type="Proteomes" id="UP000646745"/>
    </source>
</evidence>
<evidence type="ECO:0000256" key="1">
    <source>
        <dbReference type="SAM" id="Phobius"/>
    </source>
</evidence>
<dbReference type="PROSITE" id="PS51257">
    <property type="entry name" value="PROKAR_LIPOPROTEIN"/>
    <property type="match status" value="1"/>
</dbReference>
<accession>A0ABQ3EE65</accession>
<dbReference type="NCBIfam" id="TIGR02532">
    <property type="entry name" value="IV_pilin_GFxxxE"/>
    <property type="match status" value="1"/>
</dbReference>
<dbReference type="Pfam" id="PF07963">
    <property type="entry name" value="N_methyl"/>
    <property type="match status" value="1"/>
</dbReference>
<keyword evidence="1" id="KW-1133">Transmembrane helix</keyword>
<comment type="caution">
    <text evidence="2">The sequence shown here is derived from an EMBL/GenBank/DDBJ whole genome shotgun (WGS) entry which is preliminary data.</text>
</comment>
<organism evidence="2 3">
    <name type="scientific">Salinicola rhizosphaerae</name>
    <dbReference type="NCBI Taxonomy" id="1443141"/>
    <lineage>
        <taxon>Bacteria</taxon>
        <taxon>Pseudomonadati</taxon>
        <taxon>Pseudomonadota</taxon>
        <taxon>Gammaproteobacteria</taxon>
        <taxon>Oceanospirillales</taxon>
        <taxon>Halomonadaceae</taxon>
        <taxon>Salinicola</taxon>
    </lineage>
</organism>
<dbReference type="RefSeq" id="WP_189446092.1">
    <property type="nucleotide sequence ID" value="NZ_BMZI01000009.1"/>
</dbReference>
<sequence>MSFSQSKAPVDTPSAGPIAGLGACQRGVTLIESLIALLVLSIALLGVGALQLATMHEEVQARWRSEAVMLAGSLIEQLRIDRQAAETLQIDANSRSGCDSVNQWLCNVVEDWQSSLAEQLPNAVVSLTIDDEGDGLLLAQLAIVWRRVRGENDDNDCRPQDDDGGGAIEGGGCLRIETAL</sequence>
<dbReference type="InterPro" id="IPR012902">
    <property type="entry name" value="N_methyl_site"/>
</dbReference>
<keyword evidence="1" id="KW-0472">Membrane</keyword>
<keyword evidence="3" id="KW-1185">Reference proteome</keyword>
<protein>
    <recommendedName>
        <fullName evidence="4">Type IV pilus modification protein PilV</fullName>
    </recommendedName>
</protein>
<feature type="transmembrane region" description="Helical" evidence="1">
    <location>
        <begin position="34"/>
        <end position="54"/>
    </location>
</feature>
<dbReference type="Proteomes" id="UP000646745">
    <property type="component" value="Unassembled WGS sequence"/>
</dbReference>